<dbReference type="Pfam" id="PF01839">
    <property type="entry name" value="FG-GAP"/>
    <property type="match status" value="1"/>
</dbReference>
<sequence length="881" mass="98534">MSFKGFWECTGTYMEYPTGSGDKRLLRNRDSECYSYLGYSITSGRKLGQGEYVAVGAPRGRNTYGYVLLNNLKSSSPNMKLVGEQFGAYFGYSLATTDLNGDGKDELLVGAPLFTKEFNNDRSLNGGCVFAYDVDMASKSTSQLGKFCLEDKPKGARFGSAIANLGDINFDQKEDFAVAAPYHDDGVGTVFIYYGGFPLSTTPVQVISGKALGIPNLRAFGTSLLSGNLDVDGNSTPDLAISSFESNHVVVFRTRPVAKATLKVTFHTDVSQGKEGKIIKFLPTQSERGFRVRICNKFQFSVALRQNFQLECWVQFDMDKRIELKNNKPGHEFVENFYSKEETCIDSLVKLKPEFVEEGSKNPIRFRAGLFYNDTKQLVSEPVKQAHLNFSEGLQSTSQFERNINSFKKYDPVPIPLTYSVWETLDIAQDNCDSDGNATCNPTLKLEGDIHFEYNQVQNKSYQGKNQKFRVGQVDAIVLSISLSNQGETAYRSNVRVSLDVMDNKFEVPVTTWHWQVKDLNSSYKDEKIEEISGSVTDFTAKSEFSSLRPLQNQTKITYQLAIRNLEAIKVIEDLTGSLALKIEAYPEGQQEIEKVKWNHLTPMEAQVKVEVEALTPSTGQSKIDPLNNRVDLSQIYILKNTGHSSIATDKIKAEIYVPTHAKVNNVLKPVVGIVNPAHYSSKLRCEPHGFSFYDLDTNPEVTSTKLPSSAWNNWHGFFSPTDQLITLSGCDAATPNAYCHKITCYTDLPSIETRAVRLHMYILPGISHQFLTNEYTGIRIQSRISVTYLKTMVVKTEGTTTRLFLIQLGIPLWIILVAGAGGSILFLCVALALHKCGFFRRKGKEQLQTLKRQTLVYLEFNNMEVPSQQTENGNTKTATE</sequence>
<keyword evidence="1" id="KW-0732">Signal</keyword>
<gene>
    <name evidence="6" type="ORF">ODALV1_LOCUS16555</name>
</gene>
<evidence type="ECO:0008006" key="8">
    <source>
        <dbReference type="Google" id="ProtNLM"/>
    </source>
</evidence>
<dbReference type="SUPFAM" id="SSF69318">
    <property type="entry name" value="Integrin alpha N-terminal domain"/>
    <property type="match status" value="1"/>
</dbReference>
<reference evidence="6 7" key="1">
    <citation type="submission" date="2024-08" db="EMBL/GenBank/DDBJ databases">
        <authorList>
            <person name="Cucini C."/>
            <person name="Frati F."/>
        </authorList>
    </citation>
    <scope>NUCLEOTIDE SEQUENCE [LARGE SCALE GENOMIC DNA]</scope>
</reference>
<organism evidence="6 7">
    <name type="scientific">Orchesella dallaii</name>
    <dbReference type="NCBI Taxonomy" id="48710"/>
    <lineage>
        <taxon>Eukaryota</taxon>
        <taxon>Metazoa</taxon>
        <taxon>Ecdysozoa</taxon>
        <taxon>Arthropoda</taxon>
        <taxon>Hexapoda</taxon>
        <taxon>Collembola</taxon>
        <taxon>Entomobryomorpha</taxon>
        <taxon>Entomobryoidea</taxon>
        <taxon>Orchesellidae</taxon>
        <taxon>Orchesellinae</taxon>
        <taxon>Orchesella</taxon>
    </lineage>
</organism>
<dbReference type="PRINTS" id="PR01185">
    <property type="entry name" value="INTEGRINA"/>
</dbReference>
<feature type="transmembrane region" description="Helical" evidence="5">
    <location>
        <begin position="811"/>
        <end position="834"/>
    </location>
</feature>
<evidence type="ECO:0000256" key="4">
    <source>
        <dbReference type="PROSITE-ProRule" id="PRU00803"/>
    </source>
</evidence>
<feature type="repeat" description="FG-GAP" evidence="4">
    <location>
        <begin position="76"/>
        <end position="141"/>
    </location>
</feature>
<dbReference type="Gene3D" id="2.130.10.130">
    <property type="entry name" value="Integrin alpha, N-terminal"/>
    <property type="match status" value="1"/>
</dbReference>
<evidence type="ECO:0000256" key="3">
    <source>
        <dbReference type="ARBA" id="ARBA00023180"/>
    </source>
</evidence>
<name>A0ABP1QYD2_9HEXA</name>
<keyword evidence="7" id="KW-1185">Reference proteome</keyword>
<dbReference type="InterPro" id="IPR013517">
    <property type="entry name" value="FG-GAP"/>
</dbReference>
<proteinExistence type="inferred from homology"/>
<keyword evidence="5" id="KW-0401">Integrin</keyword>
<evidence type="ECO:0000256" key="2">
    <source>
        <dbReference type="ARBA" id="ARBA00022737"/>
    </source>
</evidence>
<keyword evidence="5" id="KW-0675">Receptor</keyword>
<dbReference type="EMBL" id="CAXLJM020000050">
    <property type="protein sequence ID" value="CAL8114657.1"/>
    <property type="molecule type" value="Genomic_DNA"/>
</dbReference>
<evidence type="ECO:0000313" key="7">
    <source>
        <dbReference type="Proteomes" id="UP001642540"/>
    </source>
</evidence>
<keyword evidence="5" id="KW-1133">Transmembrane helix</keyword>
<comment type="similarity">
    <text evidence="5">Belongs to the integrin alpha chain family.</text>
</comment>
<dbReference type="PANTHER" id="PTHR23220:SF83">
    <property type="entry name" value="INTEGRIN ALPHA-PS3-RELATED"/>
    <property type="match status" value="1"/>
</dbReference>
<evidence type="ECO:0000313" key="6">
    <source>
        <dbReference type="EMBL" id="CAL8114657.1"/>
    </source>
</evidence>
<comment type="caution">
    <text evidence="6">The sequence shown here is derived from an EMBL/GenBank/DDBJ whole genome shotgun (WGS) entry which is preliminary data.</text>
</comment>
<dbReference type="InterPro" id="IPR000413">
    <property type="entry name" value="Integrin_alpha"/>
</dbReference>
<feature type="repeat" description="FG-GAP" evidence="4">
    <location>
        <begin position="205"/>
        <end position="269"/>
    </location>
</feature>
<keyword evidence="5" id="KW-0130">Cell adhesion</keyword>
<evidence type="ECO:0000256" key="1">
    <source>
        <dbReference type="ARBA" id="ARBA00022729"/>
    </source>
</evidence>
<keyword evidence="5" id="KW-0812">Transmembrane</keyword>
<evidence type="ECO:0000256" key="5">
    <source>
        <dbReference type="RuleBase" id="RU003762"/>
    </source>
</evidence>
<keyword evidence="5" id="KW-0472">Membrane</keyword>
<protein>
    <recommendedName>
        <fullName evidence="8">Integrin alpha-2 domain-containing protein</fullName>
    </recommendedName>
</protein>
<accession>A0ABP1QYD2</accession>
<dbReference type="SMART" id="SM00191">
    <property type="entry name" value="Int_alpha"/>
    <property type="match status" value="4"/>
</dbReference>
<comment type="subcellular location">
    <subcellularLocation>
        <location evidence="5">Membrane</location>
        <topology evidence="5">Single-pass type I membrane protein</topology>
    </subcellularLocation>
</comment>
<dbReference type="InterPro" id="IPR028994">
    <property type="entry name" value="Integrin_alpha_N"/>
</dbReference>
<dbReference type="Proteomes" id="UP001642540">
    <property type="component" value="Unassembled WGS sequence"/>
</dbReference>
<dbReference type="InterPro" id="IPR013519">
    <property type="entry name" value="Int_alpha_beta-p"/>
</dbReference>
<feature type="repeat" description="FG-GAP" evidence="4">
    <location>
        <begin position="144"/>
        <end position="202"/>
    </location>
</feature>
<dbReference type="Gene3D" id="1.20.5.930">
    <property type="entry name" value="Bicelle-embedded integrin alpha(iib) transmembrane segment"/>
    <property type="match status" value="1"/>
</dbReference>
<keyword evidence="3" id="KW-0325">Glycoprotein</keyword>
<keyword evidence="2" id="KW-0677">Repeat</keyword>
<dbReference type="PANTHER" id="PTHR23220">
    <property type="entry name" value="INTEGRIN ALPHA"/>
    <property type="match status" value="1"/>
</dbReference>
<dbReference type="PROSITE" id="PS51470">
    <property type="entry name" value="FG_GAP"/>
    <property type="match status" value="3"/>
</dbReference>